<feature type="transmembrane region" description="Helical" evidence="6">
    <location>
        <begin position="140"/>
        <end position="159"/>
    </location>
</feature>
<keyword evidence="5 6" id="KW-0472">Membrane</keyword>
<gene>
    <name evidence="8" type="ORF">A3E64_01530</name>
</gene>
<keyword evidence="3 6" id="KW-0812">Transmembrane</keyword>
<dbReference type="PANTHER" id="PTHR42709">
    <property type="entry name" value="ALKALINE PHOSPHATASE LIKE PROTEIN"/>
    <property type="match status" value="1"/>
</dbReference>
<feature type="transmembrane region" description="Helical" evidence="6">
    <location>
        <begin position="16"/>
        <end position="33"/>
    </location>
</feature>
<feature type="domain" description="VTT" evidence="7">
    <location>
        <begin position="36"/>
        <end position="161"/>
    </location>
</feature>
<evidence type="ECO:0000256" key="6">
    <source>
        <dbReference type="SAM" id="Phobius"/>
    </source>
</evidence>
<evidence type="ECO:0000256" key="5">
    <source>
        <dbReference type="ARBA" id="ARBA00023136"/>
    </source>
</evidence>
<evidence type="ECO:0000256" key="1">
    <source>
        <dbReference type="ARBA" id="ARBA00004651"/>
    </source>
</evidence>
<dbReference type="Pfam" id="PF09335">
    <property type="entry name" value="VTT_dom"/>
    <property type="match status" value="1"/>
</dbReference>
<evidence type="ECO:0000259" key="7">
    <source>
        <dbReference type="Pfam" id="PF09335"/>
    </source>
</evidence>
<feature type="transmembrane region" description="Helical" evidence="6">
    <location>
        <begin position="179"/>
        <end position="195"/>
    </location>
</feature>
<dbReference type="Proteomes" id="UP000177174">
    <property type="component" value="Unassembled WGS sequence"/>
</dbReference>
<evidence type="ECO:0000256" key="2">
    <source>
        <dbReference type="ARBA" id="ARBA00022475"/>
    </source>
</evidence>
<dbReference type="PANTHER" id="PTHR42709:SF6">
    <property type="entry name" value="UNDECAPRENYL PHOSPHATE TRANSPORTER A"/>
    <property type="match status" value="1"/>
</dbReference>
<dbReference type="InterPro" id="IPR032816">
    <property type="entry name" value="VTT_dom"/>
</dbReference>
<organism evidence="8 9">
    <name type="scientific">Candidatus Harrisonbacteria bacterium RIFCSPHIGHO2_12_FULL_48_16</name>
    <dbReference type="NCBI Taxonomy" id="1798405"/>
    <lineage>
        <taxon>Bacteria</taxon>
        <taxon>Candidatus Harrisoniibacteriota</taxon>
    </lineage>
</organism>
<evidence type="ECO:0000313" key="9">
    <source>
        <dbReference type="Proteomes" id="UP000177174"/>
    </source>
</evidence>
<feature type="transmembrane region" description="Helical" evidence="6">
    <location>
        <begin position="40"/>
        <end position="58"/>
    </location>
</feature>
<accession>A0A1G1ZMQ5</accession>
<keyword evidence="4 6" id="KW-1133">Transmembrane helix</keyword>
<proteinExistence type="predicted"/>
<feature type="transmembrane region" description="Helical" evidence="6">
    <location>
        <begin position="64"/>
        <end position="81"/>
    </location>
</feature>
<protein>
    <recommendedName>
        <fullName evidence="7">VTT domain-containing protein</fullName>
    </recommendedName>
</protein>
<dbReference type="STRING" id="1798405.A3E64_01530"/>
<dbReference type="AlphaFoldDB" id="A0A1G1ZMQ5"/>
<comment type="caution">
    <text evidence="8">The sequence shown here is derived from an EMBL/GenBank/DDBJ whole genome shotgun (WGS) entry which is preliminary data.</text>
</comment>
<name>A0A1G1ZMQ5_9BACT</name>
<dbReference type="GO" id="GO:0005886">
    <property type="term" value="C:plasma membrane"/>
    <property type="evidence" value="ECO:0007669"/>
    <property type="project" value="UniProtKB-SubCell"/>
</dbReference>
<reference evidence="8 9" key="1">
    <citation type="journal article" date="2016" name="Nat. Commun.">
        <title>Thousands of microbial genomes shed light on interconnected biogeochemical processes in an aquifer system.</title>
        <authorList>
            <person name="Anantharaman K."/>
            <person name="Brown C.T."/>
            <person name="Hug L.A."/>
            <person name="Sharon I."/>
            <person name="Castelle C.J."/>
            <person name="Probst A.J."/>
            <person name="Thomas B.C."/>
            <person name="Singh A."/>
            <person name="Wilkins M.J."/>
            <person name="Karaoz U."/>
            <person name="Brodie E.L."/>
            <person name="Williams K.H."/>
            <person name="Hubbard S.S."/>
            <person name="Banfield J.F."/>
        </authorList>
    </citation>
    <scope>NUCLEOTIDE SEQUENCE [LARGE SCALE GENOMIC DNA]</scope>
</reference>
<evidence type="ECO:0000256" key="3">
    <source>
        <dbReference type="ARBA" id="ARBA00022692"/>
    </source>
</evidence>
<comment type="subcellular location">
    <subcellularLocation>
        <location evidence="1">Cell membrane</location>
        <topology evidence="1">Multi-pass membrane protein</topology>
    </subcellularLocation>
</comment>
<evidence type="ECO:0000256" key="4">
    <source>
        <dbReference type="ARBA" id="ARBA00022989"/>
    </source>
</evidence>
<keyword evidence="2" id="KW-1003">Cell membrane</keyword>
<dbReference type="EMBL" id="MHJH01000003">
    <property type="protein sequence ID" value="OGY65117.1"/>
    <property type="molecule type" value="Genomic_DNA"/>
</dbReference>
<evidence type="ECO:0000313" key="8">
    <source>
        <dbReference type="EMBL" id="OGY65117.1"/>
    </source>
</evidence>
<sequence>MDGGLLGLVSDYDSNYGYLAVFALVFLQELGVPNPVPNELVLIFAGALTSIGGLSFWLTFLTAVSADIIGTTILFSAFYFFEHYIMEKISKWLPLNKKLEKIKATILKRGRWGIFLGRLMPYLRGYVSAAAGVLNLPYRVFLPMVIISAVLWSGGYVVLGHFLGTQWETVAEVVEQYKWSFVAVVVSILALWFYWRSRQRRKNVVKLENEKSDIGGNNNFPKV</sequence>
<dbReference type="InterPro" id="IPR051311">
    <property type="entry name" value="DedA_domain"/>
</dbReference>